<name>A0A5N6XSU8_9EURO</name>
<sequence length="73" mass="8594">MYELGVGRLTLLDWDLLSSCFFVGNRILCYHYEIRFNFGRPSFSRPILMYSSRSVICHGHVMFCMVLYVGIDF</sequence>
<proteinExistence type="predicted"/>
<reference evidence="1" key="1">
    <citation type="submission" date="2019-04" db="EMBL/GenBank/DDBJ databases">
        <title>Friends and foes A comparative genomics study of 23 Aspergillus species from section Flavi.</title>
        <authorList>
            <consortium name="DOE Joint Genome Institute"/>
            <person name="Kjaerbolling I."/>
            <person name="Vesth T."/>
            <person name="Frisvad J.C."/>
            <person name="Nybo J.L."/>
            <person name="Theobald S."/>
            <person name="Kildgaard S."/>
            <person name="Isbrandt T."/>
            <person name="Kuo A."/>
            <person name="Sato A."/>
            <person name="Lyhne E.K."/>
            <person name="Kogle M.E."/>
            <person name="Wiebenga A."/>
            <person name="Kun R.S."/>
            <person name="Lubbers R.J."/>
            <person name="Makela M.R."/>
            <person name="Barry K."/>
            <person name="Chovatia M."/>
            <person name="Clum A."/>
            <person name="Daum C."/>
            <person name="Haridas S."/>
            <person name="He G."/>
            <person name="LaButti K."/>
            <person name="Lipzen A."/>
            <person name="Mondo S."/>
            <person name="Riley R."/>
            <person name="Salamov A."/>
            <person name="Simmons B.A."/>
            <person name="Magnuson J.K."/>
            <person name="Henrissat B."/>
            <person name="Mortensen U.H."/>
            <person name="Larsen T.O."/>
            <person name="Devries R.P."/>
            <person name="Grigoriev I.V."/>
            <person name="Machida M."/>
            <person name="Baker S.E."/>
            <person name="Andersen M.R."/>
        </authorList>
    </citation>
    <scope>NUCLEOTIDE SEQUENCE</scope>
    <source>
        <strain evidence="1">CBS 117612</strain>
    </source>
</reference>
<dbReference type="EMBL" id="ML737199">
    <property type="protein sequence ID" value="KAE8336244.1"/>
    <property type="molecule type" value="Genomic_DNA"/>
</dbReference>
<gene>
    <name evidence="1" type="ORF">BDV24DRAFT_142382</name>
</gene>
<organism evidence="1">
    <name type="scientific">Aspergillus arachidicola</name>
    <dbReference type="NCBI Taxonomy" id="656916"/>
    <lineage>
        <taxon>Eukaryota</taxon>
        <taxon>Fungi</taxon>
        <taxon>Dikarya</taxon>
        <taxon>Ascomycota</taxon>
        <taxon>Pezizomycotina</taxon>
        <taxon>Eurotiomycetes</taxon>
        <taxon>Eurotiomycetidae</taxon>
        <taxon>Eurotiales</taxon>
        <taxon>Aspergillaceae</taxon>
        <taxon>Aspergillus</taxon>
        <taxon>Aspergillus subgen. Circumdati</taxon>
    </lineage>
</organism>
<dbReference type="Proteomes" id="UP000325558">
    <property type="component" value="Unassembled WGS sequence"/>
</dbReference>
<dbReference type="AlphaFoldDB" id="A0A5N6XSU8"/>
<protein>
    <submittedName>
        <fullName evidence="1">Uncharacterized protein</fullName>
    </submittedName>
</protein>
<evidence type="ECO:0000313" key="1">
    <source>
        <dbReference type="EMBL" id="KAE8336244.1"/>
    </source>
</evidence>
<accession>A0A5N6XSU8</accession>